<proteinExistence type="inferred from homology"/>
<protein>
    <recommendedName>
        <fullName evidence="2">2-amino-4-hydroxy-6-hydroxymethyldihydropteridine pyrophosphokinase</fullName>
    </recommendedName>
    <alternativeName>
        <fullName evidence="4">6-hydroxymethyl-7,8-dihydropterin pyrophosphokinase</fullName>
    </alternativeName>
    <alternativeName>
        <fullName evidence="5">7,8-dihydro-6-hydroxymethylpterin-pyrophosphokinase</fullName>
    </alternativeName>
</protein>
<dbReference type="CDD" id="cd00483">
    <property type="entry name" value="HPPK"/>
    <property type="match status" value="1"/>
</dbReference>
<sequence length="197" mass="21576">MSQASNPSLREGNLLVALGSNATSKAGDPADTVRAALASLDRAPVKVVARSRLYVSPFVPAGAEPDVINAVALCKSDLSASDLLGHLHEIEAEFDRERKVRWTTRTLDLDLLTMDQIVLPDQSTLREWVTLPSKDQQTLAPETLILPHPRMHERAFVLVPAADVAPDWRHPLLGKTIREMLADLPKSDVEAVRPLEA</sequence>
<comment type="caution">
    <text evidence="7">The sequence shown here is derived from an EMBL/GenBank/DDBJ whole genome shotgun (WGS) entry which is preliminary data.</text>
</comment>
<dbReference type="GO" id="GO:0003848">
    <property type="term" value="F:2-amino-4-hydroxy-6-hydroxymethyldihydropteridine diphosphokinase activity"/>
    <property type="evidence" value="ECO:0007669"/>
    <property type="project" value="UniProtKB-EC"/>
</dbReference>
<comment type="function">
    <text evidence="3">Catalyzes the transfer of pyrophosphate from adenosine triphosphate (ATP) to 6-hydroxymethyl-7,8-dihydropterin, an enzymatic step in folate biosynthesis pathway.</text>
</comment>
<comment type="similarity">
    <text evidence="1">Belongs to the HPPK family.</text>
</comment>
<evidence type="ECO:0000313" key="7">
    <source>
        <dbReference type="EMBL" id="MBV7380453.1"/>
    </source>
</evidence>
<evidence type="ECO:0000313" key="8">
    <source>
        <dbReference type="Proteomes" id="UP000756530"/>
    </source>
</evidence>
<dbReference type="EMBL" id="JAHUZE010000004">
    <property type="protein sequence ID" value="MBV7380453.1"/>
    <property type="molecule type" value="Genomic_DNA"/>
</dbReference>
<evidence type="ECO:0000256" key="4">
    <source>
        <dbReference type="ARBA" id="ARBA00029766"/>
    </source>
</evidence>
<dbReference type="InterPro" id="IPR000550">
    <property type="entry name" value="Hppk"/>
</dbReference>
<keyword evidence="7" id="KW-0808">Transferase</keyword>
<keyword evidence="8" id="KW-1185">Reference proteome</keyword>
<evidence type="ECO:0000256" key="3">
    <source>
        <dbReference type="ARBA" id="ARBA00029409"/>
    </source>
</evidence>
<dbReference type="Proteomes" id="UP000756530">
    <property type="component" value="Unassembled WGS sequence"/>
</dbReference>
<reference evidence="7 8" key="1">
    <citation type="submission" date="2021-05" db="EMBL/GenBank/DDBJ databases">
        <title>Culturable bacteria isolated from Daya Bay.</title>
        <authorList>
            <person name="Zheng W."/>
            <person name="Yu S."/>
            <person name="Huang Y."/>
        </authorList>
    </citation>
    <scope>NUCLEOTIDE SEQUENCE [LARGE SCALE GENOMIC DNA]</scope>
    <source>
        <strain evidence="7 8">DP4N28-5</strain>
    </source>
</reference>
<name>A0ABS6T5G0_9RHOB</name>
<accession>A0ABS6T5G0</accession>
<feature type="domain" description="7,8-dihydro-6-hydroxymethylpterin-pyrophosphokinase" evidence="6">
    <location>
        <begin position="16"/>
        <end position="166"/>
    </location>
</feature>
<organism evidence="7 8">
    <name type="scientific">Maritimibacter dapengensis</name>
    <dbReference type="NCBI Taxonomy" id="2836868"/>
    <lineage>
        <taxon>Bacteria</taxon>
        <taxon>Pseudomonadati</taxon>
        <taxon>Pseudomonadota</taxon>
        <taxon>Alphaproteobacteria</taxon>
        <taxon>Rhodobacterales</taxon>
        <taxon>Roseobacteraceae</taxon>
        <taxon>Maritimibacter</taxon>
    </lineage>
</organism>
<gene>
    <name evidence="7" type="primary">folK</name>
    <name evidence="7" type="ORF">KJP28_16125</name>
</gene>
<dbReference type="PANTHER" id="PTHR43071">
    <property type="entry name" value="2-AMINO-4-HYDROXY-6-HYDROXYMETHYLDIHYDROPTERIDINE PYROPHOSPHOKINASE"/>
    <property type="match status" value="1"/>
</dbReference>
<evidence type="ECO:0000256" key="5">
    <source>
        <dbReference type="ARBA" id="ARBA00033413"/>
    </source>
</evidence>
<evidence type="ECO:0000259" key="6">
    <source>
        <dbReference type="Pfam" id="PF01288"/>
    </source>
</evidence>
<evidence type="ECO:0000256" key="1">
    <source>
        <dbReference type="ARBA" id="ARBA00005810"/>
    </source>
</evidence>
<dbReference type="Pfam" id="PF01288">
    <property type="entry name" value="HPPK"/>
    <property type="match status" value="1"/>
</dbReference>
<evidence type="ECO:0000256" key="2">
    <source>
        <dbReference type="ARBA" id="ARBA00016218"/>
    </source>
</evidence>
<dbReference type="PANTHER" id="PTHR43071:SF1">
    <property type="entry name" value="2-AMINO-4-HYDROXY-6-HYDROXYMETHYLDIHYDROPTERIDINE PYROPHOSPHOKINASE"/>
    <property type="match status" value="1"/>
</dbReference>
<dbReference type="NCBIfam" id="TIGR01498">
    <property type="entry name" value="folK"/>
    <property type="match status" value="1"/>
</dbReference>